<keyword evidence="3" id="KW-1185">Reference proteome</keyword>
<dbReference type="KEGG" id="bze:COCCADRAFT_40031"/>
<protein>
    <submittedName>
        <fullName evidence="2">Uncharacterized protein</fullName>
    </submittedName>
</protein>
<name>W6Y3C2_COCC2</name>
<feature type="region of interest" description="Disordered" evidence="1">
    <location>
        <begin position="71"/>
        <end position="91"/>
    </location>
</feature>
<dbReference type="OrthoDB" id="10381488at2759"/>
<proteinExistence type="predicted"/>
<dbReference type="AlphaFoldDB" id="W6Y3C2"/>
<evidence type="ECO:0000313" key="3">
    <source>
        <dbReference type="Proteomes" id="UP000053841"/>
    </source>
</evidence>
<evidence type="ECO:0000313" key="2">
    <source>
        <dbReference type="EMBL" id="EUC29614.1"/>
    </source>
</evidence>
<dbReference type="Proteomes" id="UP000053841">
    <property type="component" value="Unassembled WGS sequence"/>
</dbReference>
<accession>W6Y3C2</accession>
<organism evidence="2 3">
    <name type="scientific">Cochliobolus carbonum (strain 26-R-13)</name>
    <name type="common">Maize leaf spot fungus</name>
    <name type="synonym">Bipolaris zeicola</name>
    <dbReference type="NCBI Taxonomy" id="930089"/>
    <lineage>
        <taxon>Eukaryota</taxon>
        <taxon>Fungi</taxon>
        <taxon>Dikarya</taxon>
        <taxon>Ascomycota</taxon>
        <taxon>Pezizomycotina</taxon>
        <taxon>Dothideomycetes</taxon>
        <taxon>Pleosporomycetidae</taxon>
        <taxon>Pleosporales</taxon>
        <taxon>Pleosporineae</taxon>
        <taxon>Pleosporaceae</taxon>
        <taxon>Bipolaris</taxon>
    </lineage>
</organism>
<dbReference type="RefSeq" id="XP_007716084.1">
    <property type="nucleotide sequence ID" value="XM_007717894.1"/>
</dbReference>
<gene>
    <name evidence="2" type="ORF">COCCADRAFT_40031</name>
</gene>
<dbReference type="GeneID" id="19149151"/>
<sequence>MVQPRRQDVVTQYQKHNLNTLQKTKTINGNTRLKTEKRERRKKKIQEKGDIIVESRLFPVIRPMRKRPSSVVQWLKQTKKQNKKTCSEINN</sequence>
<dbReference type="HOGENOM" id="CLU_2440521_0_0_1"/>
<reference evidence="2 3" key="1">
    <citation type="journal article" date="2013" name="PLoS Genet.">
        <title>Comparative genome structure, secondary metabolite, and effector coding capacity across Cochliobolus pathogens.</title>
        <authorList>
            <person name="Condon B.J."/>
            <person name="Leng Y."/>
            <person name="Wu D."/>
            <person name="Bushley K.E."/>
            <person name="Ohm R.A."/>
            <person name="Otillar R."/>
            <person name="Martin J."/>
            <person name="Schackwitz W."/>
            <person name="Grimwood J."/>
            <person name="MohdZainudin N."/>
            <person name="Xue C."/>
            <person name="Wang R."/>
            <person name="Manning V.A."/>
            <person name="Dhillon B."/>
            <person name="Tu Z.J."/>
            <person name="Steffenson B.J."/>
            <person name="Salamov A."/>
            <person name="Sun H."/>
            <person name="Lowry S."/>
            <person name="LaButti K."/>
            <person name="Han J."/>
            <person name="Copeland A."/>
            <person name="Lindquist E."/>
            <person name="Barry K."/>
            <person name="Schmutz J."/>
            <person name="Baker S.E."/>
            <person name="Ciuffetti L.M."/>
            <person name="Grigoriev I.V."/>
            <person name="Zhong S."/>
            <person name="Turgeon B.G."/>
        </authorList>
    </citation>
    <scope>NUCLEOTIDE SEQUENCE [LARGE SCALE GENOMIC DNA]</scope>
    <source>
        <strain evidence="2 3">26-R-13</strain>
    </source>
</reference>
<evidence type="ECO:0000256" key="1">
    <source>
        <dbReference type="SAM" id="MobiDB-lite"/>
    </source>
</evidence>
<dbReference type="EMBL" id="KI964738">
    <property type="protein sequence ID" value="EUC29614.1"/>
    <property type="molecule type" value="Genomic_DNA"/>
</dbReference>